<dbReference type="RefSeq" id="WP_281832133.1">
    <property type="nucleotide sequence ID" value="NZ_BSDY01000001.1"/>
</dbReference>
<sequence length="82" mass="9396">MTTVKEAETYSKLSSILCYSKFLITSENISKNQLELFISRCEAEHTRYKDVNNHIVKGLLLDLGNTIVKLQEVLTLRYNASN</sequence>
<keyword evidence="2" id="KW-1185">Reference proteome</keyword>
<dbReference type="AlphaFoldDB" id="A0A9W6LLL7"/>
<dbReference type="EMBL" id="BSDY01000001">
    <property type="protein sequence ID" value="GLI54498.1"/>
    <property type="molecule type" value="Genomic_DNA"/>
</dbReference>
<reference evidence="1" key="1">
    <citation type="submission" date="2022-12" db="EMBL/GenBank/DDBJ databases">
        <title>Reference genome sequencing for broad-spectrum identification of bacterial and archaeal isolates by mass spectrometry.</title>
        <authorList>
            <person name="Sekiguchi Y."/>
            <person name="Tourlousse D.M."/>
        </authorList>
    </citation>
    <scope>NUCLEOTIDE SEQUENCE</scope>
    <source>
        <strain evidence="1">10succ1</strain>
    </source>
</reference>
<protein>
    <submittedName>
        <fullName evidence="1">Uncharacterized protein</fullName>
    </submittedName>
</protein>
<organism evidence="1 2">
    <name type="scientific">Propionigenium maris DSM 9537</name>
    <dbReference type="NCBI Taxonomy" id="1123000"/>
    <lineage>
        <taxon>Bacteria</taxon>
        <taxon>Fusobacteriati</taxon>
        <taxon>Fusobacteriota</taxon>
        <taxon>Fusobacteriia</taxon>
        <taxon>Fusobacteriales</taxon>
        <taxon>Fusobacteriaceae</taxon>
        <taxon>Propionigenium</taxon>
    </lineage>
</organism>
<gene>
    <name evidence="1" type="ORF">PM10SUCC1_00130</name>
</gene>
<dbReference type="Proteomes" id="UP001144471">
    <property type="component" value="Unassembled WGS sequence"/>
</dbReference>
<name>A0A9W6LLL7_9FUSO</name>
<evidence type="ECO:0000313" key="2">
    <source>
        <dbReference type="Proteomes" id="UP001144471"/>
    </source>
</evidence>
<comment type="caution">
    <text evidence="1">The sequence shown here is derived from an EMBL/GenBank/DDBJ whole genome shotgun (WGS) entry which is preliminary data.</text>
</comment>
<proteinExistence type="predicted"/>
<accession>A0A9W6LLL7</accession>
<evidence type="ECO:0000313" key="1">
    <source>
        <dbReference type="EMBL" id="GLI54498.1"/>
    </source>
</evidence>